<comment type="similarity">
    <text evidence="1">Belongs to the HAD-like hydrolase superfamily. SerB family.</text>
</comment>
<sequence>MIGSRLPPRVAFFDVDETLLAAKSMVEFLRSWLGHDDAAFRATVAQLGAVAEREGRAAANRAYYRLFAGVSSTALAEAGGRWYARHRRRPDAFVGATATALAGHRAAGDLVVLVSGSCHAVLDPLAADVGGDEVLCTELVVAAGRLTGEVARSMIGPAKSEAAAGLLRGLGACPADCFAYGDHASDLDLLTAVGNPRVVGDDPVLAAWAGRHGWPVLPAQARPRPVLRA</sequence>
<keyword evidence="2" id="KW-0479">Metal-binding</keyword>
<evidence type="ECO:0000313" key="5">
    <source>
        <dbReference type="EMBL" id="MFC4592000.1"/>
    </source>
</evidence>
<dbReference type="GO" id="GO:0016787">
    <property type="term" value="F:hydrolase activity"/>
    <property type="evidence" value="ECO:0007669"/>
    <property type="project" value="UniProtKB-KW"/>
</dbReference>
<dbReference type="RefSeq" id="WP_262846546.1">
    <property type="nucleotide sequence ID" value="NZ_JANZYP010000048.1"/>
</dbReference>
<dbReference type="InterPro" id="IPR036412">
    <property type="entry name" value="HAD-like_sf"/>
</dbReference>
<reference evidence="6" key="1">
    <citation type="journal article" date="2019" name="Int. J. Syst. Evol. Microbiol.">
        <title>The Global Catalogue of Microorganisms (GCM) 10K type strain sequencing project: providing services to taxonomists for standard genome sequencing and annotation.</title>
        <authorList>
            <consortium name="The Broad Institute Genomics Platform"/>
            <consortium name="The Broad Institute Genome Sequencing Center for Infectious Disease"/>
            <person name="Wu L."/>
            <person name="Ma J."/>
        </authorList>
    </citation>
    <scope>NUCLEOTIDE SEQUENCE [LARGE SCALE GENOMIC DNA]</scope>
    <source>
        <strain evidence="6">CCUG 49560</strain>
    </source>
</reference>
<dbReference type="Gene3D" id="1.20.1440.100">
    <property type="entry name" value="SG protein - dephosphorylation function"/>
    <property type="match status" value="1"/>
</dbReference>
<name>A0ABV9ETD5_9ACTN</name>
<accession>A0ABV9ETD5</accession>
<keyword evidence="4" id="KW-0460">Magnesium</keyword>
<keyword evidence="6" id="KW-1185">Reference proteome</keyword>
<evidence type="ECO:0000256" key="1">
    <source>
        <dbReference type="ARBA" id="ARBA00009184"/>
    </source>
</evidence>
<comment type="caution">
    <text evidence="5">The sequence shown here is derived from an EMBL/GenBank/DDBJ whole genome shotgun (WGS) entry which is preliminary data.</text>
</comment>
<dbReference type="NCBIfam" id="TIGR01490">
    <property type="entry name" value="HAD-SF-IB-hyp1"/>
    <property type="match status" value="1"/>
</dbReference>
<keyword evidence="3 5" id="KW-0378">Hydrolase</keyword>
<dbReference type="InterPro" id="IPR006385">
    <property type="entry name" value="HAD_hydro_SerB1"/>
</dbReference>
<evidence type="ECO:0000256" key="2">
    <source>
        <dbReference type="ARBA" id="ARBA00022723"/>
    </source>
</evidence>
<dbReference type="PANTHER" id="PTHR43344:SF13">
    <property type="entry name" value="PHOSPHATASE RV3661-RELATED"/>
    <property type="match status" value="1"/>
</dbReference>
<dbReference type="PANTHER" id="PTHR43344">
    <property type="entry name" value="PHOSPHOSERINE PHOSPHATASE"/>
    <property type="match status" value="1"/>
</dbReference>
<dbReference type="InterPro" id="IPR050582">
    <property type="entry name" value="HAD-like_SerB"/>
</dbReference>
<organism evidence="5 6">
    <name type="scientific">Sphaerisporangium corydalis</name>
    <dbReference type="NCBI Taxonomy" id="1441875"/>
    <lineage>
        <taxon>Bacteria</taxon>
        <taxon>Bacillati</taxon>
        <taxon>Actinomycetota</taxon>
        <taxon>Actinomycetes</taxon>
        <taxon>Streptosporangiales</taxon>
        <taxon>Streptosporangiaceae</taxon>
        <taxon>Sphaerisporangium</taxon>
    </lineage>
</organism>
<evidence type="ECO:0000256" key="3">
    <source>
        <dbReference type="ARBA" id="ARBA00022801"/>
    </source>
</evidence>
<protein>
    <submittedName>
        <fullName evidence="5">HAD family hydrolase</fullName>
    </submittedName>
</protein>
<dbReference type="InterPro" id="IPR023214">
    <property type="entry name" value="HAD_sf"/>
</dbReference>
<proteinExistence type="inferred from homology"/>
<evidence type="ECO:0000313" key="6">
    <source>
        <dbReference type="Proteomes" id="UP001595891"/>
    </source>
</evidence>
<dbReference type="EMBL" id="JBHSFN010000040">
    <property type="protein sequence ID" value="MFC4592000.1"/>
    <property type="molecule type" value="Genomic_DNA"/>
</dbReference>
<dbReference type="Pfam" id="PF12710">
    <property type="entry name" value="HAD"/>
    <property type="match status" value="1"/>
</dbReference>
<dbReference type="NCBIfam" id="TIGR01488">
    <property type="entry name" value="HAD-SF-IB"/>
    <property type="match status" value="1"/>
</dbReference>
<gene>
    <name evidence="5" type="ORF">ACFO8L_38345</name>
</gene>
<dbReference type="Proteomes" id="UP001595891">
    <property type="component" value="Unassembled WGS sequence"/>
</dbReference>
<evidence type="ECO:0000256" key="4">
    <source>
        <dbReference type="ARBA" id="ARBA00022842"/>
    </source>
</evidence>
<dbReference type="Gene3D" id="3.40.50.1000">
    <property type="entry name" value="HAD superfamily/HAD-like"/>
    <property type="match status" value="1"/>
</dbReference>
<dbReference type="SUPFAM" id="SSF56784">
    <property type="entry name" value="HAD-like"/>
    <property type="match status" value="1"/>
</dbReference>